<evidence type="ECO:0000313" key="3">
    <source>
        <dbReference type="Proteomes" id="UP000290288"/>
    </source>
</evidence>
<feature type="region of interest" description="Disordered" evidence="1">
    <location>
        <begin position="93"/>
        <end position="119"/>
    </location>
</feature>
<evidence type="ECO:0000256" key="1">
    <source>
        <dbReference type="SAM" id="MobiDB-lite"/>
    </source>
</evidence>
<feature type="compositionally biased region" description="Basic and acidic residues" evidence="1">
    <location>
        <begin position="93"/>
        <end position="106"/>
    </location>
</feature>
<dbReference type="Proteomes" id="UP000290288">
    <property type="component" value="Unassembled WGS sequence"/>
</dbReference>
<dbReference type="AlphaFoldDB" id="A0A4Q2CZA5"/>
<name>A0A4Q2CZA5_9AGAR</name>
<keyword evidence="3" id="KW-1185">Reference proteome</keyword>
<comment type="caution">
    <text evidence="2">The sequence shown here is derived from an EMBL/GenBank/DDBJ whole genome shotgun (WGS) entry which is preliminary data.</text>
</comment>
<organism evidence="2 3">
    <name type="scientific">Candolleomyces aberdarensis</name>
    <dbReference type="NCBI Taxonomy" id="2316362"/>
    <lineage>
        <taxon>Eukaryota</taxon>
        <taxon>Fungi</taxon>
        <taxon>Dikarya</taxon>
        <taxon>Basidiomycota</taxon>
        <taxon>Agaricomycotina</taxon>
        <taxon>Agaricomycetes</taxon>
        <taxon>Agaricomycetidae</taxon>
        <taxon>Agaricales</taxon>
        <taxon>Agaricineae</taxon>
        <taxon>Psathyrellaceae</taxon>
        <taxon>Candolleomyces</taxon>
    </lineage>
</organism>
<sequence length="130" mass="13982">MDRASDQMLGTRSVQLNTPYVLLFAVLNVSLDGSTPRLLSTMGNESGVGWDYQFGAILSLLSPSRQIVTPASNSATRSSSHLTVLVPPDECCKEQGRAKREREHGKLSKSSSSGSPVSLEMSVLGRWLAS</sequence>
<evidence type="ECO:0000313" key="2">
    <source>
        <dbReference type="EMBL" id="RXW12147.1"/>
    </source>
</evidence>
<protein>
    <submittedName>
        <fullName evidence="2">Uncharacterized protein</fullName>
    </submittedName>
</protein>
<reference evidence="2 3" key="1">
    <citation type="submission" date="2019-01" db="EMBL/GenBank/DDBJ databases">
        <title>Draft genome sequence of Psathyrella aberdarensis IHI B618.</title>
        <authorList>
            <person name="Buettner E."/>
            <person name="Kellner H."/>
        </authorList>
    </citation>
    <scope>NUCLEOTIDE SEQUENCE [LARGE SCALE GENOMIC DNA]</scope>
    <source>
        <strain evidence="2 3">IHI B618</strain>
    </source>
</reference>
<accession>A0A4Q2CZA5</accession>
<gene>
    <name evidence="2" type="ORF">EST38_g13706</name>
</gene>
<feature type="compositionally biased region" description="Low complexity" evidence="1">
    <location>
        <begin position="108"/>
        <end position="119"/>
    </location>
</feature>
<proteinExistence type="predicted"/>
<dbReference type="EMBL" id="SDEE01001383">
    <property type="protein sequence ID" value="RXW12147.1"/>
    <property type="molecule type" value="Genomic_DNA"/>
</dbReference>